<dbReference type="AlphaFoldDB" id="A0A9D3AW04"/>
<dbReference type="Proteomes" id="UP000798488">
    <property type="component" value="Unassembled WGS sequence"/>
</dbReference>
<proteinExistence type="predicted"/>
<comment type="caution">
    <text evidence="2">The sequence shown here is derived from an EMBL/GenBank/DDBJ whole genome shotgun (WGS) entry which is preliminary data.</text>
</comment>
<name>A0A9D3AW04_9FIRM</name>
<keyword evidence="3" id="KW-1185">Reference proteome</keyword>
<organism evidence="2 3">
    <name type="scientific">Sporotomaculum syntrophicum</name>
    <dbReference type="NCBI Taxonomy" id="182264"/>
    <lineage>
        <taxon>Bacteria</taxon>
        <taxon>Bacillati</taxon>
        <taxon>Bacillota</taxon>
        <taxon>Clostridia</taxon>
        <taxon>Eubacteriales</taxon>
        <taxon>Desulfallaceae</taxon>
        <taxon>Sporotomaculum</taxon>
    </lineage>
</organism>
<protein>
    <submittedName>
        <fullName evidence="2">Uncharacterized protein</fullName>
    </submittedName>
</protein>
<evidence type="ECO:0000313" key="3">
    <source>
        <dbReference type="Proteomes" id="UP000798488"/>
    </source>
</evidence>
<evidence type="ECO:0000313" key="2">
    <source>
        <dbReference type="EMBL" id="KAF1084805.1"/>
    </source>
</evidence>
<sequence>MIKNTILEVKLMVHKKKYGEEFIPRPDTKYGPGLDNLNTAQGEETDPLAAFNAEKESGD</sequence>
<feature type="region of interest" description="Disordered" evidence="1">
    <location>
        <begin position="24"/>
        <end position="59"/>
    </location>
</feature>
<reference evidence="2" key="1">
    <citation type="submission" date="2016-02" db="EMBL/GenBank/DDBJ databases">
        <title>Draft Genome Sequence of Sporotomaculum syntrophicum Strain FB, a Syntrophic Benzoate Degrader.</title>
        <authorList>
            <person name="Nobu M.K."/>
            <person name="Narihiro T."/>
            <person name="Qiu Y.-L."/>
            <person name="Ohashi A."/>
            <person name="Liu W.-T."/>
            <person name="Yuji S."/>
        </authorList>
    </citation>
    <scope>NUCLEOTIDE SEQUENCE</scope>
    <source>
        <strain evidence="2">FB</strain>
    </source>
</reference>
<gene>
    <name evidence="2" type="ORF">SPSYN_01975</name>
</gene>
<accession>A0A9D3AW04</accession>
<evidence type="ECO:0000256" key="1">
    <source>
        <dbReference type="SAM" id="MobiDB-lite"/>
    </source>
</evidence>
<dbReference type="EMBL" id="LSRS01000004">
    <property type="protein sequence ID" value="KAF1084805.1"/>
    <property type="molecule type" value="Genomic_DNA"/>
</dbReference>